<dbReference type="GO" id="GO:0016020">
    <property type="term" value="C:membrane"/>
    <property type="evidence" value="ECO:0007669"/>
    <property type="project" value="TreeGrafter"/>
</dbReference>
<feature type="domain" description="AB hydrolase-1" evidence="2">
    <location>
        <begin position="40"/>
        <end position="136"/>
    </location>
</feature>
<evidence type="ECO:0000313" key="4">
    <source>
        <dbReference type="Proteomes" id="UP000198584"/>
    </source>
</evidence>
<gene>
    <name evidence="3" type="ORF">SAMN05421743_109117</name>
</gene>
<dbReference type="InterPro" id="IPR000073">
    <property type="entry name" value="AB_hydrolase_1"/>
</dbReference>
<dbReference type="Gene3D" id="3.40.50.1820">
    <property type="entry name" value="alpha/beta hydrolase"/>
    <property type="match status" value="1"/>
</dbReference>
<name>A0A1H4EK31_9BACI</name>
<protein>
    <submittedName>
        <fullName evidence="3">Pimeloyl-ACP methyl ester carboxylesterase</fullName>
    </submittedName>
</protein>
<keyword evidence="1" id="KW-0378">Hydrolase</keyword>
<keyword evidence="4" id="KW-1185">Reference proteome</keyword>
<dbReference type="Pfam" id="PF00561">
    <property type="entry name" value="Abhydrolase_1"/>
    <property type="match status" value="1"/>
</dbReference>
<reference evidence="3 4" key="1">
    <citation type="submission" date="2016-10" db="EMBL/GenBank/DDBJ databases">
        <authorList>
            <person name="de Groot N.N."/>
        </authorList>
    </citation>
    <scope>NUCLEOTIDE SEQUENCE [LARGE SCALE GENOMIC DNA]</scope>
    <source>
        <strain evidence="3 4">CCM7597</strain>
    </source>
</reference>
<dbReference type="AlphaFoldDB" id="A0A1H4EK31"/>
<evidence type="ECO:0000259" key="2">
    <source>
        <dbReference type="Pfam" id="PF00561"/>
    </source>
</evidence>
<dbReference type="InterPro" id="IPR029058">
    <property type="entry name" value="AB_hydrolase_fold"/>
</dbReference>
<proteinExistence type="predicted"/>
<dbReference type="Proteomes" id="UP000198584">
    <property type="component" value="Unassembled WGS sequence"/>
</dbReference>
<dbReference type="EMBL" id="FNQR01000009">
    <property type="protein sequence ID" value="SEA85424.1"/>
    <property type="molecule type" value="Genomic_DNA"/>
</dbReference>
<dbReference type="PRINTS" id="PR00111">
    <property type="entry name" value="ABHYDROLASE"/>
</dbReference>
<dbReference type="PANTHER" id="PTHR43798:SF31">
    <property type="entry name" value="AB HYDROLASE SUPERFAMILY PROTEIN YCLE"/>
    <property type="match status" value="1"/>
</dbReference>
<dbReference type="STRING" id="571932.SAMN05421743_109117"/>
<organism evidence="3 4">
    <name type="scientific">Thalassobacillus cyri</name>
    <dbReference type="NCBI Taxonomy" id="571932"/>
    <lineage>
        <taxon>Bacteria</taxon>
        <taxon>Bacillati</taxon>
        <taxon>Bacillota</taxon>
        <taxon>Bacilli</taxon>
        <taxon>Bacillales</taxon>
        <taxon>Bacillaceae</taxon>
        <taxon>Thalassobacillus</taxon>
    </lineage>
</organism>
<dbReference type="PANTHER" id="PTHR43798">
    <property type="entry name" value="MONOACYLGLYCEROL LIPASE"/>
    <property type="match status" value="1"/>
</dbReference>
<sequence>MPEFKYDSCTIHYDDIGKGIPLVLIHPPGMGRLVFTYQHPLGNQYRLLIPDLSGHGDSSIASEPVTIKRYAEEIKALLDHTGSQKAVICGYSAGGGVVQEFALAYPERTRALVLSGGYPKVETQLLKLEYRIGMKWLETKPDSLIRVLARSHFLDTNVQQLITGHMGKADLKSWYDFYDESYRYDCSARLGDIDCPVLLMYGVRVFWIHHHSYHYRKCVDVRLTHIEKATHQLPTKHWHSFNHYVDFFIQENLTKQTYHQAKTMR</sequence>
<dbReference type="RefSeq" id="WP_176791497.1">
    <property type="nucleotide sequence ID" value="NZ_FNQR01000009.1"/>
</dbReference>
<evidence type="ECO:0000256" key="1">
    <source>
        <dbReference type="ARBA" id="ARBA00022801"/>
    </source>
</evidence>
<evidence type="ECO:0000313" key="3">
    <source>
        <dbReference type="EMBL" id="SEA85424.1"/>
    </source>
</evidence>
<dbReference type="SUPFAM" id="SSF53474">
    <property type="entry name" value="alpha/beta-Hydrolases"/>
    <property type="match status" value="1"/>
</dbReference>
<accession>A0A1H4EK31</accession>
<dbReference type="GO" id="GO:0016787">
    <property type="term" value="F:hydrolase activity"/>
    <property type="evidence" value="ECO:0007669"/>
    <property type="project" value="UniProtKB-KW"/>
</dbReference>
<dbReference type="InterPro" id="IPR050266">
    <property type="entry name" value="AB_hydrolase_sf"/>
</dbReference>